<reference evidence="2" key="1">
    <citation type="journal article" date="2022" name="Mol. Ecol. Resour.">
        <title>The genomes of chicory, endive, great burdock and yacon provide insights into Asteraceae palaeo-polyploidization history and plant inulin production.</title>
        <authorList>
            <person name="Fan W."/>
            <person name="Wang S."/>
            <person name="Wang H."/>
            <person name="Wang A."/>
            <person name="Jiang F."/>
            <person name="Liu H."/>
            <person name="Zhao H."/>
            <person name="Xu D."/>
            <person name="Zhang Y."/>
        </authorList>
    </citation>
    <scope>NUCLEOTIDE SEQUENCE [LARGE SCALE GENOMIC DNA]</scope>
    <source>
        <strain evidence="2">cv. Yunnan</strain>
    </source>
</reference>
<comment type="caution">
    <text evidence="1">The sequence shown here is derived from an EMBL/GenBank/DDBJ whole genome shotgun (WGS) entry which is preliminary data.</text>
</comment>
<dbReference type="EMBL" id="CM042038">
    <property type="protein sequence ID" value="KAI3730214.1"/>
    <property type="molecule type" value="Genomic_DNA"/>
</dbReference>
<evidence type="ECO:0000313" key="1">
    <source>
        <dbReference type="EMBL" id="KAI3730214.1"/>
    </source>
</evidence>
<evidence type="ECO:0000313" key="2">
    <source>
        <dbReference type="Proteomes" id="UP001056120"/>
    </source>
</evidence>
<accession>A0ACB9C7F5</accession>
<protein>
    <submittedName>
        <fullName evidence="1">Uncharacterized protein</fullName>
    </submittedName>
</protein>
<keyword evidence="2" id="KW-1185">Reference proteome</keyword>
<gene>
    <name evidence="1" type="ORF">L1987_61383</name>
</gene>
<proteinExistence type="predicted"/>
<dbReference type="Proteomes" id="UP001056120">
    <property type="component" value="Linkage Group LG21"/>
</dbReference>
<organism evidence="1 2">
    <name type="scientific">Smallanthus sonchifolius</name>
    <dbReference type="NCBI Taxonomy" id="185202"/>
    <lineage>
        <taxon>Eukaryota</taxon>
        <taxon>Viridiplantae</taxon>
        <taxon>Streptophyta</taxon>
        <taxon>Embryophyta</taxon>
        <taxon>Tracheophyta</taxon>
        <taxon>Spermatophyta</taxon>
        <taxon>Magnoliopsida</taxon>
        <taxon>eudicotyledons</taxon>
        <taxon>Gunneridae</taxon>
        <taxon>Pentapetalae</taxon>
        <taxon>asterids</taxon>
        <taxon>campanulids</taxon>
        <taxon>Asterales</taxon>
        <taxon>Asteraceae</taxon>
        <taxon>Asteroideae</taxon>
        <taxon>Heliantheae alliance</taxon>
        <taxon>Millerieae</taxon>
        <taxon>Smallanthus</taxon>
    </lineage>
</organism>
<reference evidence="1 2" key="2">
    <citation type="journal article" date="2022" name="Mol. Ecol. Resour.">
        <title>The genomes of chicory, endive, great burdock and yacon provide insights into Asteraceae paleo-polyploidization history and plant inulin production.</title>
        <authorList>
            <person name="Fan W."/>
            <person name="Wang S."/>
            <person name="Wang H."/>
            <person name="Wang A."/>
            <person name="Jiang F."/>
            <person name="Liu H."/>
            <person name="Zhao H."/>
            <person name="Xu D."/>
            <person name="Zhang Y."/>
        </authorList>
    </citation>
    <scope>NUCLEOTIDE SEQUENCE [LARGE SCALE GENOMIC DNA]</scope>
    <source>
        <strain evidence="2">cv. Yunnan</strain>
        <tissue evidence="1">Leaves</tissue>
    </source>
</reference>
<sequence>MNLARKANRENDIIKRAIQSLGCRIHVSGSDDCTINIESSLINLPERVTCSRSTRESPCSYDEKMDMPISVALTPPDNNDVPENPILRVCENLCPQRTREGGCKWPDASCAQLESQFVGLRANYDDFDRVEVGFRNYHSFLAGRCIVYEARDSFIKKRSKTHTYKKQQNKTKPQS</sequence>
<name>A0ACB9C7F5_9ASTR</name>